<dbReference type="RefSeq" id="WP_142233705.1">
    <property type="nucleotide sequence ID" value="NZ_CP022310.1"/>
</dbReference>
<dbReference type="PIRSF" id="PIRSF000524">
    <property type="entry name" value="SPT"/>
    <property type="match status" value="1"/>
</dbReference>
<dbReference type="KEGG" id="sast:CD934_30600"/>
<evidence type="ECO:0000256" key="3">
    <source>
        <dbReference type="ARBA" id="ARBA00022898"/>
    </source>
</evidence>
<name>A0A514JYS9_9ACTN</name>
<evidence type="ECO:0000313" key="7">
    <source>
        <dbReference type="EMBL" id="QDI72564.1"/>
    </source>
</evidence>
<reference evidence="7 8" key="1">
    <citation type="submission" date="2017-07" db="EMBL/GenBank/DDBJ databases">
        <title>The Complete Genome of Streptomyces asterosporus-ZSY.</title>
        <authorList>
            <person name="Zhang S."/>
        </authorList>
    </citation>
    <scope>NUCLEOTIDE SEQUENCE [LARGE SCALE GENOMIC DNA]</scope>
    <source>
        <strain evidence="7 8">DSM 41452</strain>
    </source>
</reference>
<feature type="binding site" evidence="4">
    <location>
        <position position="333"/>
    </location>
    <ligand>
        <name>substrate</name>
    </ligand>
</feature>
<keyword evidence="3 5" id="KW-0663">Pyridoxal phosphate</keyword>
<dbReference type="SUPFAM" id="SSF53383">
    <property type="entry name" value="PLP-dependent transferases"/>
    <property type="match status" value="1"/>
</dbReference>
<keyword evidence="7" id="KW-0808">Transferase</keyword>
<keyword evidence="8" id="KW-1185">Reference proteome</keyword>
<evidence type="ECO:0000256" key="1">
    <source>
        <dbReference type="ARBA" id="ARBA00001933"/>
    </source>
</evidence>
<evidence type="ECO:0000256" key="4">
    <source>
        <dbReference type="PIRSR" id="PIRSR000524-1"/>
    </source>
</evidence>
<dbReference type="Gene3D" id="3.40.640.10">
    <property type="entry name" value="Type I PLP-dependent aspartate aminotransferase-like (Major domain)"/>
    <property type="match status" value="1"/>
</dbReference>
<dbReference type="Pfam" id="PF00266">
    <property type="entry name" value="Aminotran_5"/>
    <property type="match status" value="1"/>
</dbReference>
<dbReference type="PANTHER" id="PTHR21152">
    <property type="entry name" value="AMINOTRANSFERASE CLASS V"/>
    <property type="match status" value="1"/>
</dbReference>
<accession>A0A7W3QY60</accession>
<dbReference type="AlphaFoldDB" id="A0A514JYS9"/>
<dbReference type="InterPro" id="IPR015422">
    <property type="entry name" value="PyrdxlP-dep_Trfase_small"/>
</dbReference>
<dbReference type="GO" id="GO:0019265">
    <property type="term" value="P:glycine biosynthetic process, by transamination of glyoxylate"/>
    <property type="evidence" value="ECO:0007669"/>
    <property type="project" value="TreeGrafter"/>
</dbReference>
<dbReference type="InterPro" id="IPR015421">
    <property type="entry name" value="PyrdxlP-dep_Trfase_major"/>
</dbReference>
<feature type="modified residue" description="N6-(pyridoxal phosphate)lysine" evidence="5">
    <location>
        <position position="187"/>
    </location>
</feature>
<sequence>MRKYRLMVPGPTPTPPEVTAAAVLPVEDERTADYARVFTRVVDNLRRALFTRNDVLLSASSMTGAFEGAMQNLFSPGDRVLVAVNGAFGARWVDMAARFGLRVTEVAHEWGRPLDLERIAEAARTPGLVAAIAVHCETSTAVVNDMRGFAAAVAPLVTVVDSASGVGACELRTDDWGLDVVVGGCQKALMTPPGLAFTSVGPRAWQLHRTARLPRYYFDWDEARDALRADIPRTPWTPAVSLINQLDVALRLIHEEGMPQVFARHARLGRLARAGVRGLGLDLFSPDEDRHASATAARLPDGVDGGALVDHLLERYGIQLTGAQGPLAGRVLRIGHCGYVDEFDVLTALSALELGLADFGHRVPPGSAVTAALRARAADGPAPAAVDAPVPTGPAVRALSVSEAS</sequence>
<dbReference type="GO" id="GO:0008453">
    <property type="term" value="F:alanine-glyoxylate transaminase activity"/>
    <property type="evidence" value="ECO:0007669"/>
    <property type="project" value="TreeGrafter"/>
</dbReference>
<evidence type="ECO:0000256" key="5">
    <source>
        <dbReference type="PIRSR" id="PIRSR000524-50"/>
    </source>
</evidence>
<dbReference type="Proteomes" id="UP000316215">
    <property type="component" value="Chromosome"/>
</dbReference>
<feature type="domain" description="Aminotransferase class V" evidence="6">
    <location>
        <begin position="59"/>
        <end position="321"/>
    </location>
</feature>
<proteinExistence type="inferred from homology"/>
<dbReference type="GO" id="GO:0004760">
    <property type="term" value="F:L-serine-pyruvate transaminase activity"/>
    <property type="evidence" value="ECO:0007669"/>
    <property type="project" value="TreeGrafter"/>
</dbReference>
<evidence type="ECO:0000256" key="2">
    <source>
        <dbReference type="ARBA" id="ARBA00009236"/>
    </source>
</evidence>
<keyword evidence="7" id="KW-0032">Aminotransferase</keyword>
<dbReference type="EMBL" id="CP022310">
    <property type="protein sequence ID" value="QDI72564.1"/>
    <property type="molecule type" value="Genomic_DNA"/>
</dbReference>
<evidence type="ECO:0000313" key="8">
    <source>
        <dbReference type="Proteomes" id="UP000316215"/>
    </source>
</evidence>
<protein>
    <submittedName>
        <fullName evidence="7">Aminotransferase</fullName>
    </submittedName>
</protein>
<organism evidence="7 8">
    <name type="scientific">Streptomyces calvus</name>
    <dbReference type="NCBI Taxonomy" id="67282"/>
    <lineage>
        <taxon>Bacteria</taxon>
        <taxon>Bacillati</taxon>
        <taxon>Actinomycetota</taxon>
        <taxon>Actinomycetes</taxon>
        <taxon>Kitasatosporales</taxon>
        <taxon>Streptomycetaceae</taxon>
        <taxon>Streptomyces</taxon>
    </lineage>
</organism>
<dbReference type="InterPro" id="IPR024169">
    <property type="entry name" value="SP_NH2Trfase/AEP_transaminase"/>
</dbReference>
<dbReference type="Gene3D" id="3.90.1150.10">
    <property type="entry name" value="Aspartate Aminotransferase, domain 1"/>
    <property type="match status" value="1"/>
</dbReference>
<evidence type="ECO:0000259" key="6">
    <source>
        <dbReference type="Pfam" id="PF00266"/>
    </source>
</evidence>
<dbReference type="PANTHER" id="PTHR21152:SF40">
    <property type="entry name" value="ALANINE--GLYOXYLATE AMINOTRANSFERASE"/>
    <property type="match status" value="1"/>
</dbReference>
<accession>A0A514JYS9</accession>
<comment type="cofactor">
    <cofactor evidence="1 5">
        <name>pyridoxal 5'-phosphate</name>
        <dbReference type="ChEBI" id="CHEBI:597326"/>
    </cofactor>
</comment>
<gene>
    <name evidence="7" type="ORF">CD934_30600</name>
</gene>
<dbReference type="InterPro" id="IPR000192">
    <property type="entry name" value="Aminotrans_V_dom"/>
</dbReference>
<dbReference type="InterPro" id="IPR015424">
    <property type="entry name" value="PyrdxlP-dep_Trfase"/>
</dbReference>
<comment type="similarity">
    <text evidence="2">Belongs to the class-V pyridoxal-phosphate-dependent aminotransferase family.</text>
</comment>